<evidence type="ECO:0000313" key="4">
    <source>
        <dbReference type="EMBL" id="MFC3180057.1"/>
    </source>
</evidence>
<accession>A0ABV7IY71</accession>
<comment type="subcellular location">
    <subcellularLocation>
        <location evidence="1">Secreted</location>
    </subcellularLocation>
</comment>
<dbReference type="InterPro" id="IPR011049">
    <property type="entry name" value="Serralysin-like_metalloprot_C"/>
</dbReference>
<organism evidence="4 5">
    <name type="scientific">Cypionkella sinensis</name>
    <dbReference type="NCBI Taxonomy" id="1756043"/>
    <lineage>
        <taxon>Bacteria</taxon>
        <taxon>Pseudomonadati</taxon>
        <taxon>Pseudomonadota</taxon>
        <taxon>Alphaproteobacteria</taxon>
        <taxon>Rhodobacterales</taxon>
        <taxon>Paracoccaceae</taxon>
        <taxon>Cypionkella</taxon>
    </lineage>
</organism>
<reference evidence="5" key="1">
    <citation type="journal article" date="2019" name="Int. J. Syst. Evol. Microbiol.">
        <title>The Global Catalogue of Microorganisms (GCM) 10K type strain sequencing project: providing services to taxonomists for standard genome sequencing and annotation.</title>
        <authorList>
            <consortium name="The Broad Institute Genomics Platform"/>
            <consortium name="The Broad Institute Genome Sequencing Center for Infectious Disease"/>
            <person name="Wu L."/>
            <person name="Ma J."/>
        </authorList>
    </citation>
    <scope>NUCLEOTIDE SEQUENCE [LARGE SCALE GENOMIC DNA]</scope>
    <source>
        <strain evidence="5">KCTC 52039</strain>
    </source>
</reference>
<dbReference type="Gene3D" id="2.160.20.160">
    <property type="match status" value="1"/>
</dbReference>
<gene>
    <name evidence="4" type="ORF">ACFOGH_03560</name>
</gene>
<dbReference type="RefSeq" id="WP_380071691.1">
    <property type="nucleotide sequence ID" value="NZ_JBHRTO010000001.1"/>
</dbReference>
<proteinExistence type="predicted"/>
<evidence type="ECO:0000256" key="2">
    <source>
        <dbReference type="ARBA" id="ARBA00022525"/>
    </source>
</evidence>
<dbReference type="PANTHER" id="PTHR38340">
    <property type="entry name" value="S-LAYER PROTEIN"/>
    <property type="match status" value="1"/>
</dbReference>
<dbReference type="Gene3D" id="2.150.10.10">
    <property type="entry name" value="Serralysin-like metalloprotease, C-terminal"/>
    <property type="match status" value="2"/>
</dbReference>
<evidence type="ECO:0000256" key="1">
    <source>
        <dbReference type="ARBA" id="ARBA00004613"/>
    </source>
</evidence>
<comment type="caution">
    <text evidence="4">The sequence shown here is derived from an EMBL/GenBank/DDBJ whole genome shotgun (WGS) entry which is preliminary data.</text>
</comment>
<evidence type="ECO:0000313" key="5">
    <source>
        <dbReference type="Proteomes" id="UP001595547"/>
    </source>
</evidence>
<dbReference type="InterPro" id="IPR050557">
    <property type="entry name" value="RTX_toxin/Mannuronan_C5-epim"/>
</dbReference>
<dbReference type="InterPro" id="IPR001343">
    <property type="entry name" value="Hemolysn_Ca-bd"/>
</dbReference>
<dbReference type="Pfam" id="PF00353">
    <property type="entry name" value="HemolysinCabind"/>
    <property type="match status" value="7"/>
</dbReference>
<dbReference type="SUPFAM" id="SSF51120">
    <property type="entry name" value="beta-Roll"/>
    <property type="match status" value="3"/>
</dbReference>
<protein>
    <submittedName>
        <fullName evidence="4">Calcium-binding protein</fullName>
    </submittedName>
</protein>
<name>A0ABV7IY71_9RHOB</name>
<feature type="region of interest" description="Disordered" evidence="3">
    <location>
        <begin position="329"/>
        <end position="349"/>
    </location>
</feature>
<feature type="compositionally biased region" description="Basic and acidic residues" evidence="3">
    <location>
        <begin position="329"/>
        <end position="345"/>
    </location>
</feature>
<keyword evidence="2" id="KW-0964">Secreted</keyword>
<dbReference type="PRINTS" id="PR00313">
    <property type="entry name" value="CABNDNGRPT"/>
</dbReference>
<keyword evidence="5" id="KW-1185">Reference proteome</keyword>
<dbReference type="PANTHER" id="PTHR38340:SF1">
    <property type="entry name" value="S-LAYER PROTEIN"/>
    <property type="match status" value="1"/>
</dbReference>
<dbReference type="EMBL" id="JBHRTO010000001">
    <property type="protein sequence ID" value="MFC3180057.1"/>
    <property type="molecule type" value="Genomic_DNA"/>
</dbReference>
<dbReference type="InterPro" id="IPR018511">
    <property type="entry name" value="Hemolysin-typ_Ca-bd_CS"/>
</dbReference>
<sequence>MATTGDDDIYGGTGNDTINALAGNDLIYSFQNDDLVYGGLGDDAIETGAGDDTAYGGAGNDALVNDGGNDVLYGGGGDDLIVLGDLVYGSAGTAHGGAGDDVVLVTQTQNAAVFGGSGIDTLLLSWPSVFTNDAVSIDFRTGFASATDGSYLNFVGMEELFLLAGDGNDTVIGSRYDDFLSVAGGANRVNALGGDDTVAYIITGVANTLNGGIGDDVLLAQSDSSPLYFIVDGSNGRVDDGSLSVITGFERYDARGGSLNDIASLGAGNDSFYGGDGDDTAFGASGDDLLYGGWQADEIFGGDGNDRLFGQRHDDQVFGDAGNDHLYGGRESDELYGGDGRDTLRGDQGSDILTGGAGSDVFLFSVAEDGLDTITDFTSGEDRIRYSSASLGVLSPGPGRLDPTEFQIGGSLSNPGRFVLNYDSTTDMSQLLWTDNGFGAFLLMQFEGNVSMVASDIILY</sequence>
<dbReference type="Proteomes" id="UP001595547">
    <property type="component" value="Unassembled WGS sequence"/>
</dbReference>
<evidence type="ECO:0000256" key="3">
    <source>
        <dbReference type="SAM" id="MobiDB-lite"/>
    </source>
</evidence>
<dbReference type="PROSITE" id="PS00330">
    <property type="entry name" value="HEMOLYSIN_CALCIUM"/>
    <property type="match status" value="2"/>
</dbReference>